<feature type="domain" description="DUF7580" evidence="1">
    <location>
        <begin position="172"/>
        <end position="519"/>
    </location>
</feature>
<protein>
    <recommendedName>
        <fullName evidence="1">DUF7580 domain-containing protein</fullName>
    </recommendedName>
</protein>
<evidence type="ECO:0000313" key="2">
    <source>
        <dbReference type="EMBL" id="KAL2784810.1"/>
    </source>
</evidence>
<evidence type="ECO:0000313" key="3">
    <source>
        <dbReference type="Proteomes" id="UP001610563"/>
    </source>
</evidence>
<accession>A0ABR4FNI5</accession>
<proteinExistence type="predicted"/>
<dbReference type="Proteomes" id="UP001610563">
    <property type="component" value="Unassembled WGS sequence"/>
</dbReference>
<dbReference type="Pfam" id="PF24476">
    <property type="entry name" value="DUF7580"/>
    <property type="match status" value="1"/>
</dbReference>
<dbReference type="PANTHER" id="PTHR35186">
    <property type="entry name" value="ANK_REP_REGION DOMAIN-CONTAINING PROTEIN"/>
    <property type="match status" value="1"/>
</dbReference>
<dbReference type="PANTHER" id="PTHR35186:SF4">
    <property type="entry name" value="PRION-INHIBITION AND PROPAGATION HELO DOMAIN-CONTAINING PROTEIN"/>
    <property type="match status" value="1"/>
</dbReference>
<reference evidence="2 3" key="1">
    <citation type="submission" date="2024-07" db="EMBL/GenBank/DDBJ databases">
        <title>Section-level genome sequencing and comparative genomics of Aspergillus sections Usti and Cavernicolus.</title>
        <authorList>
            <consortium name="Lawrence Berkeley National Laboratory"/>
            <person name="Nybo J.L."/>
            <person name="Vesth T.C."/>
            <person name="Theobald S."/>
            <person name="Frisvad J.C."/>
            <person name="Larsen T.O."/>
            <person name="Kjaerboelling I."/>
            <person name="Rothschild-Mancinelli K."/>
            <person name="Lyhne E.K."/>
            <person name="Kogle M.E."/>
            <person name="Barry K."/>
            <person name="Clum A."/>
            <person name="Na H."/>
            <person name="Ledsgaard L."/>
            <person name="Lin J."/>
            <person name="Lipzen A."/>
            <person name="Kuo A."/>
            <person name="Riley R."/>
            <person name="Mondo S."/>
            <person name="Labutti K."/>
            <person name="Haridas S."/>
            <person name="Pangalinan J."/>
            <person name="Salamov A.A."/>
            <person name="Simmons B.A."/>
            <person name="Magnuson J.K."/>
            <person name="Chen J."/>
            <person name="Drula E."/>
            <person name="Henrissat B."/>
            <person name="Wiebenga A."/>
            <person name="Lubbers R.J."/>
            <person name="Gomes A.C."/>
            <person name="Makela M.R."/>
            <person name="Stajich J."/>
            <person name="Grigoriev I.V."/>
            <person name="Mortensen U.H."/>
            <person name="De Vries R.P."/>
            <person name="Baker S.E."/>
            <person name="Andersen M.R."/>
        </authorList>
    </citation>
    <scope>NUCLEOTIDE SEQUENCE [LARGE SCALE GENOMIC DNA]</scope>
    <source>
        <strain evidence="2 3">CBS 209.92</strain>
    </source>
</reference>
<dbReference type="InterPro" id="IPR056002">
    <property type="entry name" value="DUF7580"/>
</dbReference>
<name>A0ABR4FNI5_9EURO</name>
<evidence type="ECO:0000259" key="1">
    <source>
        <dbReference type="Pfam" id="PF24476"/>
    </source>
</evidence>
<sequence>MSGIEVTGVVLAILPLIVNQLDNYRALFLNTLEQTLEDALDEEHEIAELISDPTGPLWTEGHVQMGMRKRLDRDYDVFHANMAELSDLLNTLCVKLGINPLSPVQVSWKDASVAEREAKKLKTILSKSIYNDMLARVENINALLQTIAEQAHSREQSRTKRKLSKKPLLRYRALRDSATSLYNAFIRGKCWKCVCRDTHYVHFRLDTTSMSDIAHTPPSSAPRFKIVIGTGATEVNGESWQWEEIEAECLTIKPFGNTQQTSLLPAAKPPVRVYLDQKDRQKEVKFAVVAAGIDTIRRATPTRNPKSSPISDICAALLASKVGPKNTGVIGFLVDESNPSYEHRIYLTEAVLSNQPFKPLKNLLTSLNTGQRLSKHGLFLTRRVRLNIAANLARNVLQLHGSWLKGLWKTEDIHVTYHSSDETPLLDSLSLSLPLSETASHSGHNNGDESSLIQNPILFPLGLALVELSLCQTLDDLCITADDDLVNTVANLKTASRNLPLVRSESGVTYAKVVKKCLY</sequence>
<gene>
    <name evidence="2" type="ORF">BJX66DRAFT_343683</name>
</gene>
<organism evidence="2 3">
    <name type="scientific">Aspergillus keveii</name>
    <dbReference type="NCBI Taxonomy" id="714993"/>
    <lineage>
        <taxon>Eukaryota</taxon>
        <taxon>Fungi</taxon>
        <taxon>Dikarya</taxon>
        <taxon>Ascomycota</taxon>
        <taxon>Pezizomycotina</taxon>
        <taxon>Eurotiomycetes</taxon>
        <taxon>Eurotiomycetidae</taxon>
        <taxon>Eurotiales</taxon>
        <taxon>Aspergillaceae</taxon>
        <taxon>Aspergillus</taxon>
        <taxon>Aspergillus subgen. Nidulantes</taxon>
    </lineage>
</organism>
<comment type="caution">
    <text evidence="2">The sequence shown here is derived from an EMBL/GenBank/DDBJ whole genome shotgun (WGS) entry which is preliminary data.</text>
</comment>
<keyword evidence="3" id="KW-1185">Reference proteome</keyword>
<dbReference type="EMBL" id="JBFTWV010000166">
    <property type="protein sequence ID" value="KAL2784810.1"/>
    <property type="molecule type" value="Genomic_DNA"/>
</dbReference>